<evidence type="ECO:0000256" key="1">
    <source>
        <dbReference type="ARBA" id="ARBA00001917"/>
    </source>
</evidence>
<dbReference type="SUPFAM" id="SSF51905">
    <property type="entry name" value="FAD/NAD(P)-binding domain"/>
    <property type="match status" value="1"/>
</dbReference>
<dbReference type="RefSeq" id="WP_151119980.1">
    <property type="nucleotide sequence ID" value="NZ_CP042582.1"/>
</dbReference>
<evidence type="ECO:0000259" key="10">
    <source>
        <dbReference type="Pfam" id="PF00724"/>
    </source>
</evidence>
<reference evidence="12 13" key="1">
    <citation type="submission" date="2019-08" db="EMBL/GenBank/DDBJ databases">
        <title>Hyperibacter terrae gen. nov., sp. nov. and Hyperibacter viscosus sp. nov., two new members in the family Rhodospirillaceae isolated from the rhizosphere of Hypericum perforatum.</title>
        <authorList>
            <person name="Noviana Z."/>
        </authorList>
    </citation>
    <scope>NUCLEOTIDE SEQUENCE [LARGE SCALE GENOMIC DNA]</scope>
    <source>
        <strain evidence="12 13">R5959</strain>
    </source>
</reference>
<keyword evidence="5" id="KW-0288">FMN</keyword>
<keyword evidence="9" id="KW-0411">Iron-sulfur</keyword>
<evidence type="ECO:0000259" key="11">
    <source>
        <dbReference type="Pfam" id="PF07992"/>
    </source>
</evidence>
<dbReference type="SUPFAM" id="SSF51395">
    <property type="entry name" value="FMN-linked oxidoreductases"/>
    <property type="match status" value="1"/>
</dbReference>
<keyword evidence="4" id="KW-0285">Flavoprotein</keyword>
<dbReference type="PANTHER" id="PTHR42917">
    <property type="entry name" value="2,4-DIENOYL-COA REDUCTASE"/>
    <property type="match status" value="1"/>
</dbReference>
<name>A0A5J6N5N5_9PROT</name>
<feature type="domain" description="FAD/NAD(P)-binding" evidence="11">
    <location>
        <begin position="404"/>
        <end position="639"/>
    </location>
</feature>
<dbReference type="PANTHER" id="PTHR42917:SF2">
    <property type="entry name" value="2,4-DIENOYL-COA REDUCTASE [(2E)-ENOYL-COA-PRODUCING]"/>
    <property type="match status" value="1"/>
</dbReference>
<dbReference type="GO" id="GO:0051536">
    <property type="term" value="F:iron-sulfur cluster binding"/>
    <property type="evidence" value="ECO:0007669"/>
    <property type="project" value="UniProtKB-KW"/>
</dbReference>
<dbReference type="InterPro" id="IPR023753">
    <property type="entry name" value="FAD/NAD-binding_dom"/>
</dbReference>
<evidence type="ECO:0000313" key="13">
    <source>
        <dbReference type="Proteomes" id="UP000325797"/>
    </source>
</evidence>
<dbReference type="Proteomes" id="UP000325797">
    <property type="component" value="Chromosome"/>
</dbReference>
<dbReference type="Gene3D" id="3.20.20.70">
    <property type="entry name" value="Aldolase class I"/>
    <property type="match status" value="1"/>
</dbReference>
<keyword evidence="12" id="KW-0808">Transferase</keyword>
<dbReference type="Gene3D" id="3.40.50.720">
    <property type="entry name" value="NAD(P)-binding Rossmann-like Domain"/>
    <property type="match status" value="1"/>
</dbReference>
<organism evidence="12 13">
    <name type="scientific">Hypericibacter adhaerens</name>
    <dbReference type="NCBI Taxonomy" id="2602016"/>
    <lineage>
        <taxon>Bacteria</taxon>
        <taxon>Pseudomonadati</taxon>
        <taxon>Pseudomonadota</taxon>
        <taxon>Alphaproteobacteria</taxon>
        <taxon>Rhodospirillales</taxon>
        <taxon>Dongiaceae</taxon>
        <taxon>Hypericibacter</taxon>
    </lineage>
</organism>
<dbReference type="PRINTS" id="PR00368">
    <property type="entry name" value="FADPNR"/>
</dbReference>
<dbReference type="Pfam" id="PF00724">
    <property type="entry name" value="Oxidored_FMN"/>
    <property type="match status" value="1"/>
</dbReference>
<keyword evidence="8" id="KW-0408">Iron</keyword>
<dbReference type="GO" id="GO:0032259">
    <property type="term" value="P:methylation"/>
    <property type="evidence" value="ECO:0007669"/>
    <property type="project" value="UniProtKB-KW"/>
</dbReference>
<dbReference type="OrthoDB" id="9804454at2"/>
<keyword evidence="6" id="KW-0479">Metal-binding</keyword>
<proteinExistence type="inferred from homology"/>
<evidence type="ECO:0000256" key="9">
    <source>
        <dbReference type="ARBA" id="ARBA00023014"/>
    </source>
</evidence>
<evidence type="ECO:0000256" key="7">
    <source>
        <dbReference type="ARBA" id="ARBA00023002"/>
    </source>
</evidence>
<dbReference type="GO" id="GO:0008168">
    <property type="term" value="F:methyltransferase activity"/>
    <property type="evidence" value="ECO:0007669"/>
    <property type="project" value="UniProtKB-KW"/>
</dbReference>
<accession>A0A5J6N5N5</accession>
<keyword evidence="13" id="KW-1185">Reference proteome</keyword>
<dbReference type="GO" id="GO:0010181">
    <property type="term" value="F:FMN binding"/>
    <property type="evidence" value="ECO:0007669"/>
    <property type="project" value="InterPro"/>
</dbReference>
<feature type="domain" description="NADH:flavin oxidoreductase/NADH oxidase N-terminal" evidence="10">
    <location>
        <begin position="9"/>
        <end position="358"/>
    </location>
</feature>
<dbReference type="GO" id="GO:0046872">
    <property type="term" value="F:metal ion binding"/>
    <property type="evidence" value="ECO:0007669"/>
    <property type="project" value="UniProtKB-KW"/>
</dbReference>
<sequence>MADIAYPHLFQPIRIGAVEIRNRLYMTAHGLGYAVPDPEMPGYSIPSDRHIAYYEERARGGIGLIIQESTVPHPSSQGSAFGYQTATVAAAFAEKNVPHFARVAEAVHRHGAKLFLQLWHGGHHADPRWHPGGPKRPLLSASDVPAVEAYAIPRAASIEEIRSIVDGFAQSARNAKAAGYDGIEIQGAHSALVEQFLSPFYNKRDDAYGGSAQKRLRFAFELLEAVRGAVGPSLAVGFRLNTDELLPGGLSDEDCADVARRLDETGLVDFLDLDIGTMHTAPLMIAGSYVPKLPAEDFIAAVRPAINRAVVLGCPGRMNDPADAERLVAEGKMDMVGAARAHIAEPEFARLAQAGRPEKIRPCIACNHCLEGILSGVACVINPATGREAAWGVQSFAAAVPRKRVVVIGAGPAGLEAARVAALRGHEVRLIDRRDHIGGAQSLMATLPGREVVDDVLRWYERELGDLGVALHLNEEARADAIAALQPDAVVIATGARFERTGVTGFIAAPIPGWDRPFVFTPEQILEAEAECGDRVIVLDEEGQSTAAGIAERLATGGAKVDIVTRWQLVAPRLQGSGQFAWVLTRLYAQGVTLRPNHYLKEIGDRRVTLFNIFSNEETEIGDVTAVVLVGAKRREDDLAAALRDKVAEIHLVGDAAAPRSLFEAGYEGHRAARLI</sequence>
<dbReference type="KEGG" id="hadh:FRZ61_46680"/>
<dbReference type="InterPro" id="IPR036188">
    <property type="entry name" value="FAD/NAD-bd_sf"/>
</dbReference>
<comment type="similarity">
    <text evidence="3">In the N-terminal section; belongs to the NADH:flavin oxidoreductase/NADH oxidase family.</text>
</comment>
<keyword evidence="12" id="KW-0489">Methyltransferase</keyword>
<dbReference type="Pfam" id="PF07992">
    <property type="entry name" value="Pyr_redox_2"/>
    <property type="match status" value="1"/>
</dbReference>
<evidence type="ECO:0000256" key="5">
    <source>
        <dbReference type="ARBA" id="ARBA00022643"/>
    </source>
</evidence>
<dbReference type="EMBL" id="CP042582">
    <property type="protein sequence ID" value="QEX24727.1"/>
    <property type="molecule type" value="Genomic_DNA"/>
</dbReference>
<dbReference type="GO" id="GO:0016491">
    <property type="term" value="F:oxidoreductase activity"/>
    <property type="evidence" value="ECO:0007669"/>
    <property type="project" value="UniProtKB-KW"/>
</dbReference>
<dbReference type="InterPro" id="IPR001155">
    <property type="entry name" value="OxRdtase_FMN_N"/>
</dbReference>
<evidence type="ECO:0000256" key="4">
    <source>
        <dbReference type="ARBA" id="ARBA00022630"/>
    </source>
</evidence>
<dbReference type="AlphaFoldDB" id="A0A5J6N5N5"/>
<evidence type="ECO:0000313" key="12">
    <source>
        <dbReference type="EMBL" id="QEX24727.1"/>
    </source>
</evidence>
<dbReference type="InterPro" id="IPR051793">
    <property type="entry name" value="NADH:flavin_oxidoreductase"/>
</dbReference>
<dbReference type="SUPFAM" id="SSF51971">
    <property type="entry name" value="Nucleotide-binding domain"/>
    <property type="match status" value="1"/>
</dbReference>
<evidence type="ECO:0000256" key="6">
    <source>
        <dbReference type="ARBA" id="ARBA00022723"/>
    </source>
</evidence>
<dbReference type="InterPro" id="IPR013785">
    <property type="entry name" value="Aldolase_TIM"/>
</dbReference>
<evidence type="ECO:0000256" key="2">
    <source>
        <dbReference type="ARBA" id="ARBA00001966"/>
    </source>
</evidence>
<evidence type="ECO:0000256" key="3">
    <source>
        <dbReference type="ARBA" id="ARBA00011048"/>
    </source>
</evidence>
<protein>
    <submittedName>
        <fullName evidence="12">N-methylproline demethylase</fullName>
    </submittedName>
</protein>
<dbReference type="Gene3D" id="3.50.50.60">
    <property type="entry name" value="FAD/NAD(P)-binding domain"/>
    <property type="match status" value="1"/>
</dbReference>
<evidence type="ECO:0000256" key="8">
    <source>
        <dbReference type="ARBA" id="ARBA00023004"/>
    </source>
</evidence>
<comment type="cofactor">
    <cofactor evidence="2">
        <name>[4Fe-4S] cluster</name>
        <dbReference type="ChEBI" id="CHEBI:49883"/>
    </cofactor>
</comment>
<comment type="cofactor">
    <cofactor evidence="1">
        <name>FMN</name>
        <dbReference type="ChEBI" id="CHEBI:58210"/>
    </cofactor>
</comment>
<gene>
    <name evidence="12" type="ORF">FRZ61_46680</name>
</gene>
<keyword evidence="7" id="KW-0560">Oxidoreductase</keyword>